<evidence type="ECO:0000313" key="2">
    <source>
        <dbReference type="EMBL" id="TCO47002.1"/>
    </source>
</evidence>
<comment type="caution">
    <text evidence="2">The sequence shown here is derived from an EMBL/GenBank/DDBJ whole genome shotgun (WGS) entry which is preliminary data.</text>
</comment>
<keyword evidence="3" id="KW-1185">Reference proteome</keyword>
<keyword evidence="1" id="KW-0472">Membrane</keyword>
<evidence type="ECO:0000313" key="3">
    <source>
        <dbReference type="Proteomes" id="UP000295573"/>
    </source>
</evidence>
<dbReference type="EMBL" id="SLWR01000006">
    <property type="protein sequence ID" value="TCO47002.1"/>
    <property type="molecule type" value="Genomic_DNA"/>
</dbReference>
<name>A0A4R2IQQ8_9ACTN</name>
<feature type="transmembrane region" description="Helical" evidence="1">
    <location>
        <begin position="137"/>
        <end position="163"/>
    </location>
</feature>
<dbReference type="PANTHER" id="PTHR37305">
    <property type="entry name" value="INTEGRAL MEMBRANE PROTEIN-RELATED"/>
    <property type="match status" value="1"/>
</dbReference>
<protein>
    <submittedName>
        <fullName evidence="2">ABC-2 family transporter</fullName>
    </submittedName>
</protein>
<feature type="transmembrane region" description="Helical" evidence="1">
    <location>
        <begin position="52"/>
        <end position="74"/>
    </location>
</feature>
<dbReference type="Proteomes" id="UP000295573">
    <property type="component" value="Unassembled WGS sequence"/>
</dbReference>
<keyword evidence="1" id="KW-0812">Transmembrane</keyword>
<reference evidence="2 3" key="1">
    <citation type="journal article" date="2015" name="Stand. Genomic Sci.">
        <title>Genomic Encyclopedia of Bacterial and Archaeal Type Strains, Phase III: the genomes of soil and plant-associated and newly described type strains.</title>
        <authorList>
            <person name="Whitman W.B."/>
            <person name="Woyke T."/>
            <person name="Klenk H.P."/>
            <person name="Zhou Y."/>
            <person name="Lilburn T.G."/>
            <person name="Beck B.J."/>
            <person name="De Vos P."/>
            <person name="Vandamme P."/>
            <person name="Eisen J.A."/>
            <person name="Garrity G."/>
            <person name="Hugenholtz P."/>
            <person name="Kyrpides N.C."/>
        </authorList>
    </citation>
    <scope>NUCLEOTIDE SEQUENCE [LARGE SCALE GENOMIC DNA]</scope>
    <source>
        <strain evidence="2 3">VKM Ac-2541</strain>
    </source>
</reference>
<dbReference type="PANTHER" id="PTHR37305:SF1">
    <property type="entry name" value="MEMBRANE PROTEIN"/>
    <property type="match status" value="1"/>
</dbReference>
<accession>A0A4R2IQQ8</accession>
<proteinExistence type="predicted"/>
<organism evidence="2 3">
    <name type="scientific">Kribbella antiqua</name>
    <dbReference type="NCBI Taxonomy" id="2512217"/>
    <lineage>
        <taxon>Bacteria</taxon>
        <taxon>Bacillati</taxon>
        <taxon>Actinomycetota</taxon>
        <taxon>Actinomycetes</taxon>
        <taxon>Propionibacteriales</taxon>
        <taxon>Kribbellaceae</taxon>
        <taxon>Kribbella</taxon>
    </lineage>
</organism>
<dbReference type="AlphaFoldDB" id="A0A4R2IQQ8"/>
<dbReference type="RefSeq" id="WP_199237056.1">
    <property type="nucleotide sequence ID" value="NZ_SLWR01000006.1"/>
</dbReference>
<feature type="transmembrane region" description="Helical" evidence="1">
    <location>
        <begin position="94"/>
        <end position="116"/>
    </location>
</feature>
<dbReference type="Pfam" id="PF12730">
    <property type="entry name" value="ABC2_membrane_4"/>
    <property type="match status" value="1"/>
</dbReference>
<evidence type="ECO:0000256" key="1">
    <source>
        <dbReference type="SAM" id="Phobius"/>
    </source>
</evidence>
<sequence>MSATLDTPIPTRHDIVEVAGLRDPETASRLRVTFSRVTRSEWYKFATLRSSWITLATAVLVLIGFGVLAALVTSGEVTPGGPGGGPDSTDPTSISLSGAMLAQIILGILGVLLISGEYSSGMIRATLAAVPRRLPVLWAKALVIGAVSLIVSTASALVAFLVAQQILGDGANASLSDDGVLRAVFGTGVYLAAVTLMGLAIAALLRTLPARSAPSSPYCWWVPDCSS</sequence>
<feature type="transmembrane region" description="Helical" evidence="1">
    <location>
        <begin position="183"/>
        <end position="205"/>
    </location>
</feature>
<keyword evidence="1" id="KW-1133">Transmembrane helix</keyword>
<gene>
    <name evidence="2" type="ORF">EV646_106241</name>
</gene>